<dbReference type="KEGG" id="mgau:MGALJ_02580"/>
<dbReference type="InterPro" id="IPR037523">
    <property type="entry name" value="VOC_core"/>
</dbReference>
<dbReference type="Pfam" id="PF13669">
    <property type="entry name" value="Glyoxalase_4"/>
    <property type="match status" value="1"/>
</dbReference>
<organism evidence="2 3">
    <name type="scientific">Mycobacterium gallinarum</name>
    <dbReference type="NCBI Taxonomy" id="39689"/>
    <lineage>
        <taxon>Bacteria</taxon>
        <taxon>Bacillati</taxon>
        <taxon>Actinomycetota</taxon>
        <taxon>Actinomycetes</taxon>
        <taxon>Mycobacteriales</taxon>
        <taxon>Mycobacteriaceae</taxon>
        <taxon>Mycobacterium</taxon>
    </lineage>
</organism>
<sequence>MKAENLYHTGIVVDDLDATMEWLTQIAGYTWTDVVTVDQDAVTPAGEVTIPMKMVYSGAEPRLELLQTVPDTVWTPSDSGVHHIGYWSDDVESDLAALESSGMTFEVKSYNPDGSGTLLWAYVKGASGPRIELVSRSMEPFIAYWWASASASEP</sequence>
<dbReference type="Gene3D" id="3.10.180.10">
    <property type="entry name" value="2,3-Dihydroxybiphenyl 1,2-Dioxygenase, domain 1"/>
    <property type="match status" value="1"/>
</dbReference>
<dbReference type="AlphaFoldDB" id="A0A9W4AXX9"/>
<evidence type="ECO:0000259" key="1">
    <source>
        <dbReference type="PROSITE" id="PS51819"/>
    </source>
</evidence>
<evidence type="ECO:0000313" key="3">
    <source>
        <dbReference type="Proteomes" id="UP000465785"/>
    </source>
</evidence>
<accession>A0A9W4AXX9</accession>
<dbReference type="EMBL" id="AP022601">
    <property type="protein sequence ID" value="BBY90589.1"/>
    <property type="molecule type" value="Genomic_DNA"/>
</dbReference>
<gene>
    <name evidence="2" type="ORF">MGALJ_02580</name>
</gene>
<proteinExistence type="predicted"/>
<reference evidence="2 3" key="1">
    <citation type="journal article" date="2019" name="Emerg. Microbes Infect.">
        <title>Comprehensive subspecies identification of 175 nontuberculous mycobacteria species based on 7547 genomic profiles.</title>
        <authorList>
            <person name="Matsumoto Y."/>
            <person name="Kinjo T."/>
            <person name="Motooka D."/>
            <person name="Nabeya D."/>
            <person name="Jung N."/>
            <person name="Uechi K."/>
            <person name="Horii T."/>
            <person name="Iida T."/>
            <person name="Fujita J."/>
            <person name="Nakamura S."/>
        </authorList>
    </citation>
    <scope>NUCLEOTIDE SEQUENCE [LARGE SCALE GENOMIC DNA]</scope>
    <source>
        <strain evidence="2 3">JCM 6399</strain>
    </source>
</reference>
<dbReference type="RefSeq" id="WP_163725009.1">
    <property type="nucleotide sequence ID" value="NZ_AP022601.1"/>
</dbReference>
<keyword evidence="3" id="KW-1185">Reference proteome</keyword>
<dbReference type="SUPFAM" id="SSF54593">
    <property type="entry name" value="Glyoxalase/Bleomycin resistance protein/Dihydroxybiphenyl dioxygenase"/>
    <property type="match status" value="1"/>
</dbReference>
<feature type="domain" description="VOC" evidence="1">
    <location>
        <begin position="5"/>
        <end position="136"/>
    </location>
</feature>
<dbReference type="InterPro" id="IPR029068">
    <property type="entry name" value="Glyas_Bleomycin-R_OHBP_Dase"/>
</dbReference>
<name>A0A9W4AXX9_9MYCO</name>
<evidence type="ECO:0000313" key="2">
    <source>
        <dbReference type="EMBL" id="BBY90589.1"/>
    </source>
</evidence>
<protein>
    <recommendedName>
        <fullName evidence="1">VOC domain-containing protein</fullName>
    </recommendedName>
</protein>
<dbReference type="PROSITE" id="PS51819">
    <property type="entry name" value="VOC"/>
    <property type="match status" value="1"/>
</dbReference>
<dbReference type="Proteomes" id="UP000465785">
    <property type="component" value="Chromosome"/>
</dbReference>